<dbReference type="Proteomes" id="UP000078397">
    <property type="component" value="Unassembled WGS sequence"/>
</dbReference>
<keyword evidence="2" id="KW-1185">Reference proteome</keyword>
<reference evidence="1 2" key="1">
    <citation type="journal article" date="2016" name="PLoS Pathog.">
        <title>Biosynthesis of antibiotic leucinostatins in bio-control fungus Purpureocillium lilacinum and their inhibition on phytophthora revealed by genome mining.</title>
        <authorList>
            <person name="Wang G."/>
            <person name="Liu Z."/>
            <person name="Lin R."/>
            <person name="Li E."/>
            <person name="Mao Z."/>
            <person name="Ling J."/>
            <person name="Yang Y."/>
            <person name="Yin W.B."/>
            <person name="Xie B."/>
        </authorList>
    </citation>
    <scope>NUCLEOTIDE SEQUENCE [LARGE SCALE GENOMIC DNA]</scope>
    <source>
        <strain evidence="1">170</strain>
    </source>
</reference>
<dbReference type="GeneID" id="28858199"/>
<sequence length="69" mass="7683">MGSDSRMARDWEQLRRNKANSIKWTVALQTGRLIDGGCSWGLSAQREETVGFCFVRVFEGGSERANGAM</sequence>
<evidence type="ECO:0000313" key="2">
    <source>
        <dbReference type="Proteomes" id="UP000078397"/>
    </source>
</evidence>
<dbReference type="RefSeq" id="XP_018140883.1">
    <property type="nucleotide sequence ID" value="XM_018294205.1"/>
</dbReference>
<dbReference type="EMBL" id="LSBJ02000006">
    <property type="protein sequence ID" value="OAQ63303.1"/>
    <property type="molecule type" value="Genomic_DNA"/>
</dbReference>
<name>A0A179FE07_METCM</name>
<organism evidence="1 2">
    <name type="scientific">Pochonia chlamydosporia 170</name>
    <dbReference type="NCBI Taxonomy" id="1380566"/>
    <lineage>
        <taxon>Eukaryota</taxon>
        <taxon>Fungi</taxon>
        <taxon>Dikarya</taxon>
        <taxon>Ascomycota</taxon>
        <taxon>Pezizomycotina</taxon>
        <taxon>Sordariomycetes</taxon>
        <taxon>Hypocreomycetidae</taxon>
        <taxon>Hypocreales</taxon>
        <taxon>Clavicipitaceae</taxon>
        <taxon>Pochonia</taxon>
    </lineage>
</organism>
<protein>
    <submittedName>
        <fullName evidence="1">Uncharacterized protein</fullName>
    </submittedName>
</protein>
<dbReference type="KEGG" id="pchm:VFPPC_16452"/>
<accession>A0A179FE07</accession>
<proteinExistence type="predicted"/>
<evidence type="ECO:0000313" key="1">
    <source>
        <dbReference type="EMBL" id="OAQ63303.1"/>
    </source>
</evidence>
<dbReference type="AlphaFoldDB" id="A0A179FE07"/>
<gene>
    <name evidence="1" type="ORF">VFPPC_16452</name>
</gene>
<comment type="caution">
    <text evidence="1">The sequence shown here is derived from an EMBL/GenBank/DDBJ whole genome shotgun (WGS) entry which is preliminary data.</text>
</comment>